<dbReference type="Pfam" id="PF13843">
    <property type="entry name" value="DDE_Tnp_1_7"/>
    <property type="match status" value="1"/>
</dbReference>
<proteinExistence type="predicted"/>
<dbReference type="EMBL" id="AHHD01000810">
    <property type="protein sequence ID" value="EKG09020.1"/>
    <property type="molecule type" value="Genomic_DNA"/>
</dbReference>
<protein>
    <recommendedName>
        <fullName evidence="1">PiggyBac transposable element-derived protein domain-containing protein</fullName>
    </recommendedName>
</protein>
<dbReference type="OrthoDB" id="3938054at2759"/>
<dbReference type="Proteomes" id="UP000007129">
    <property type="component" value="Unassembled WGS sequence"/>
</dbReference>
<dbReference type="InterPro" id="IPR029526">
    <property type="entry name" value="PGBD"/>
</dbReference>
<gene>
    <name evidence="2" type="ORF">MPH_14001</name>
</gene>
<evidence type="ECO:0000313" key="2">
    <source>
        <dbReference type="EMBL" id="EKG09020.1"/>
    </source>
</evidence>
<dbReference type="HOGENOM" id="CLU_1938569_0_0_1"/>
<feature type="domain" description="PiggyBac transposable element-derived protein" evidence="1">
    <location>
        <begin position="3"/>
        <end position="105"/>
    </location>
</feature>
<reference evidence="2 3" key="1">
    <citation type="journal article" date="2012" name="BMC Genomics">
        <title>Tools to kill: Genome of one of the most destructive plant pathogenic fungi Macrophomina phaseolina.</title>
        <authorList>
            <person name="Islam M.S."/>
            <person name="Haque M.S."/>
            <person name="Islam M.M."/>
            <person name="Emdad E.M."/>
            <person name="Halim A."/>
            <person name="Hossen Q.M.M."/>
            <person name="Hossain M.Z."/>
            <person name="Ahmed B."/>
            <person name="Rahim S."/>
            <person name="Rahman M.S."/>
            <person name="Alam M.M."/>
            <person name="Hou S."/>
            <person name="Wan X."/>
            <person name="Saito J.A."/>
            <person name="Alam M."/>
        </authorList>
    </citation>
    <scope>NUCLEOTIDE SEQUENCE [LARGE SCALE GENOMIC DNA]</scope>
    <source>
        <strain evidence="2 3">MS6</strain>
    </source>
</reference>
<dbReference type="AlphaFoldDB" id="K2RX86"/>
<dbReference type="InParanoid" id="K2RX86"/>
<dbReference type="STRING" id="1126212.K2RX86"/>
<evidence type="ECO:0000259" key="1">
    <source>
        <dbReference type="Pfam" id="PF13843"/>
    </source>
</evidence>
<evidence type="ECO:0000313" key="3">
    <source>
        <dbReference type="Proteomes" id="UP000007129"/>
    </source>
</evidence>
<sequence length="130" mass="15727">MQFGWQDARIVLFMSTVHDGKQWVIRRRRRPTKTSTNSKITRKPFGDNVEQDMEIPRWADEYNHNKNVVDRFDQFKAERQINRLCYRTWKPLWNFLFQSSIINAYLLTCRGLDDDEKPPFASLNAFRQRL</sequence>
<accession>K2RX86</accession>
<comment type="caution">
    <text evidence="2">The sequence shown here is derived from an EMBL/GenBank/DDBJ whole genome shotgun (WGS) entry which is preliminary data.</text>
</comment>
<name>K2RX86_MACPH</name>
<dbReference type="VEuPathDB" id="FungiDB:MPH_14001"/>
<organism evidence="2 3">
    <name type="scientific">Macrophomina phaseolina (strain MS6)</name>
    <name type="common">Charcoal rot fungus</name>
    <dbReference type="NCBI Taxonomy" id="1126212"/>
    <lineage>
        <taxon>Eukaryota</taxon>
        <taxon>Fungi</taxon>
        <taxon>Dikarya</taxon>
        <taxon>Ascomycota</taxon>
        <taxon>Pezizomycotina</taxon>
        <taxon>Dothideomycetes</taxon>
        <taxon>Dothideomycetes incertae sedis</taxon>
        <taxon>Botryosphaeriales</taxon>
        <taxon>Botryosphaeriaceae</taxon>
        <taxon>Macrophomina</taxon>
    </lineage>
</organism>